<dbReference type="SMART" id="SM00382">
    <property type="entry name" value="AAA"/>
    <property type="match status" value="1"/>
</dbReference>
<accession>A0ABS2G4M6</accession>
<dbReference type="EMBL" id="JACJLT010000143">
    <property type="protein sequence ID" value="MBM6875985.1"/>
    <property type="molecule type" value="Genomic_DNA"/>
</dbReference>
<keyword evidence="1" id="KW-0547">Nucleotide-binding</keyword>
<keyword evidence="4" id="KW-1185">Reference proteome</keyword>
<dbReference type="InterPro" id="IPR003960">
    <property type="entry name" value="ATPase_AAA_CS"/>
</dbReference>
<sequence>MAYQKCERLLCKIDEAYREYGKNRLFLLGDNLNDIFFRDIKSGAYSILENLKYYVETTPEFKWFIYIPSNAKISENQNNIQCFKKENHRLVNKDIKEYHEQKMNKKANAFLDRNKKNKENILDKKEDDDDEKVQEATDNLEGKFFDNIIRSLYDVTRKEEVVVYIENFDWLAEFYDEQNLNMIYIKKILELDKLKRHLVILSLKQIETLEKRFFSKFDDKEVLNIGNPNKKEIELMLHRISWKELGEELSSLEYDMLASQLSNSNYSLRECSKIFRKKLKEYGEKLKLENFNFKSKVEEKVFWKDVILDDDTKNRVKREVEEFLKGESEIKKGAILTGPPGTGKTFIAKAVANEGKVYFMCPKLSDLKGQYVGQSAPKIKALFEEARQNEPTLIFLDEVDTLFPLRDSDDGDSYTKDITNEFLQQLDGVNTGTQKIFILAATNRIESIDPAIRSRLGNPIEIGLPKEEEREILFKLHLKDSLPENFWKKLSSHYYKDLKKRSAEMSGRDIKNFCSFISKMVKDIKNLDANTIYLNCFILGFKERKKSLVNKLKSTTGISCLYPNDIQGKKIIGIDKIKNRISDIVKQVKEEHKQRRDKFDLDLQNGVLLYGPPGNGKSEIVEEVAKEQNTILIKIESKDIIGYSTRDT</sequence>
<dbReference type="Gene3D" id="1.10.8.60">
    <property type="match status" value="1"/>
</dbReference>
<evidence type="ECO:0000313" key="4">
    <source>
        <dbReference type="Proteomes" id="UP000728968"/>
    </source>
</evidence>
<organism evidence="3 4">
    <name type="scientific">Fusobacterium mortiferum</name>
    <dbReference type="NCBI Taxonomy" id="850"/>
    <lineage>
        <taxon>Bacteria</taxon>
        <taxon>Fusobacteriati</taxon>
        <taxon>Fusobacteriota</taxon>
        <taxon>Fusobacteriia</taxon>
        <taxon>Fusobacteriales</taxon>
        <taxon>Fusobacteriaceae</taxon>
        <taxon>Fusobacterium</taxon>
    </lineage>
</organism>
<dbReference type="SUPFAM" id="SSF52540">
    <property type="entry name" value="P-loop containing nucleoside triphosphate hydrolases"/>
    <property type="match status" value="2"/>
</dbReference>
<dbReference type="InterPro" id="IPR003959">
    <property type="entry name" value="ATPase_AAA_core"/>
</dbReference>
<evidence type="ECO:0000313" key="3">
    <source>
        <dbReference type="EMBL" id="MBM6875985.1"/>
    </source>
</evidence>
<dbReference type="InterPro" id="IPR003593">
    <property type="entry name" value="AAA+_ATPase"/>
</dbReference>
<dbReference type="Gene3D" id="3.40.50.300">
    <property type="entry name" value="P-loop containing nucleotide triphosphate hydrolases"/>
    <property type="match status" value="2"/>
</dbReference>
<feature type="non-terminal residue" evidence="3">
    <location>
        <position position="648"/>
    </location>
</feature>
<comment type="caution">
    <text evidence="3">The sequence shown here is derived from an EMBL/GenBank/DDBJ whole genome shotgun (WGS) entry which is preliminary data.</text>
</comment>
<dbReference type="InterPro" id="IPR050168">
    <property type="entry name" value="AAA_ATPase_domain"/>
</dbReference>
<keyword evidence="1" id="KW-0067">ATP-binding</keyword>
<evidence type="ECO:0000256" key="1">
    <source>
        <dbReference type="RuleBase" id="RU003651"/>
    </source>
</evidence>
<dbReference type="RefSeq" id="WP_204716638.1">
    <property type="nucleotide sequence ID" value="NZ_JACJLT010000143.1"/>
</dbReference>
<dbReference type="Proteomes" id="UP000728968">
    <property type="component" value="Unassembled WGS sequence"/>
</dbReference>
<protein>
    <submittedName>
        <fullName evidence="3">AAA family ATPase</fullName>
    </submittedName>
</protein>
<dbReference type="PROSITE" id="PS00674">
    <property type="entry name" value="AAA"/>
    <property type="match status" value="1"/>
</dbReference>
<dbReference type="InterPro" id="IPR027417">
    <property type="entry name" value="P-loop_NTPase"/>
</dbReference>
<feature type="domain" description="AAA+ ATPase" evidence="2">
    <location>
        <begin position="330"/>
        <end position="466"/>
    </location>
</feature>
<comment type="similarity">
    <text evidence="1">Belongs to the AAA ATPase family.</text>
</comment>
<dbReference type="PANTHER" id="PTHR23077:SF198">
    <property type="entry name" value="ATP-DEPENDENT ZINC METALLOPROTEASE FTSH"/>
    <property type="match status" value="1"/>
</dbReference>
<reference evidence="3 4" key="1">
    <citation type="journal article" date="2021" name="Sci. Rep.">
        <title>The distribution of antibiotic resistance genes in chicken gut microbiota commensals.</title>
        <authorList>
            <person name="Juricova H."/>
            <person name="Matiasovicova J."/>
            <person name="Kubasova T."/>
            <person name="Cejkova D."/>
            <person name="Rychlik I."/>
        </authorList>
    </citation>
    <scope>NUCLEOTIDE SEQUENCE [LARGE SCALE GENOMIC DNA]</scope>
    <source>
        <strain evidence="3 4">An425</strain>
    </source>
</reference>
<proteinExistence type="inferred from homology"/>
<evidence type="ECO:0000259" key="2">
    <source>
        <dbReference type="SMART" id="SM00382"/>
    </source>
</evidence>
<dbReference type="PANTHER" id="PTHR23077">
    <property type="entry name" value="AAA-FAMILY ATPASE"/>
    <property type="match status" value="1"/>
</dbReference>
<name>A0ABS2G4M6_FUSMR</name>
<dbReference type="Pfam" id="PF00004">
    <property type="entry name" value="AAA"/>
    <property type="match status" value="2"/>
</dbReference>
<gene>
    <name evidence="3" type="ORF">H6A04_10065</name>
</gene>
<dbReference type="CDD" id="cd19481">
    <property type="entry name" value="RecA-like_protease"/>
    <property type="match status" value="1"/>
</dbReference>